<dbReference type="RefSeq" id="WP_156743323.1">
    <property type="nucleotide sequence ID" value="NZ_CACRYJ010000067.1"/>
</dbReference>
<dbReference type="InterPro" id="IPR001387">
    <property type="entry name" value="Cro/C1-type_HTH"/>
</dbReference>
<protein>
    <submittedName>
        <fullName evidence="3">Anaerobic benzoate catabolism transcriptional regulator</fullName>
    </submittedName>
</protein>
<dbReference type="InterPro" id="IPR050807">
    <property type="entry name" value="TransReg_Diox_bact_type"/>
</dbReference>
<dbReference type="EMBL" id="CACRYJ010000067">
    <property type="protein sequence ID" value="VZO40036.1"/>
    <property type="molecule type" value="Genomic_DNA"/>
</dbReference>
<comment type="caution">
    <text evidence="3">The sequence shown here is derived from an EMBL/GenBank/DDBJ whole genome shotgun (WGS) entry which is preliminary data.</text>
</comment>
<sequence>MGAVADFEQGLGASIRERRRALGLTLVQVAEQTGLTHSFLSQLERGLTRASMRSLFAIAKALETTQEELIASASAEPARSTVTGGQARARLLMHVGDTLDVTEYSALPAEHGDFFDHERPEFVYVVSGRIEFELRASAADAVTTLQLEAGETFTCPGGMQHRYRSVGAPAKVLMLHYDV</sequence>
<evidence type="ECO:0000313" key="4">
    <source>
        <dbReference type="Proteomes" id="UP000419743"/>
    </source>
</evidence>
<dbReference type="CDD" id="cd02209">
    <property type="entry name" value="cupin_XRE_C"/>
    <property type="match status" value="1"/>
</dbReference>
<accession>A0A7M4DRE2</accession>
<dbReference type="InterPro" id="IPR013096">
    <property type="entry name" value="Cupin_2"/>
</dbReference>
<evidence type="ECO:0000313" key="3">
    <source>
        <dbReference type="EMBL" id="VZO40036.1"/>
    </source>
</evidence>
<dbReference type="GO" id="GO:0003677">
    <property type="term" value="F:DNA binding"/>
    <property type="evidence" value="ECO:0007669"/>
    <property type="project" value="UniProtKB-KW"/>
</dbReference>
<feature type="domain" description="HTH cro/C1-type" evidence="2">
    <location>
        <begin position="15"/>
        <end position="69"/>
    </location>
</feature>
<dbReference type="PANTHER" id="PTHR46797:SF1">
    <property type="entry name" value="METHYLPHOSPHONATE SYNTHASE"/>
    <property type="match status" value="1"/>
</dbReference>
<dbReference type="InterPro" id="IPR014710">
    <property type="entry name" value="RmlC-like_jellyroll"/>
</dbReference>
<dbReference type="InterPro" id="IPR011051">
    <property type="entry name" value="RmlC_Cupin_sf"/>
</dbReference>
<organism evidence="3 4">
    <name type="scientific">Occultella aeris</name>
    <dbReference type="NCBI Taxonomy" id="2761496"/>
    <lineage>
        <taxon>Bacteria</taxon>
        <taxon>Bacillati</taxon>
        <taxon>Actinomycetota</taxon>
        <taxon>Actinomycetes</taxon>
        <taxon>Micrococcales</taxon>
        <taxon>Ruaniaceae</taxon>
        <taxon>Occultella</taxon>
    </lineage>
</organism>
<gene>
    <name evidence="3" type="ORF">HALOF300_04737</name>
</gene>
<evidence type="ECO:0000259" key="2">
    <source>
        <dbReference type="PROSITE" id="PS50943"/>
    </source>
</evidence>
<dbReference type="Proteomes" id="UP000419743">
    <property type="component" value="Unassembled WGS sequence"/>
</dbReference>
<keyword evidence="4" id="KW-1185">Reference proteome</keyword>
<dbReference type="CDD" id="cd00093">
    <property type="entry name" value="HTH_XRE"/>
    <property type="match status" value="1"/>
</dbReference>
<dbReference type="SMART" id="SM00530">
    <property type="entry name" value="HTH_XRE"/>
    <property type="match status" value="1"/>
</dbReference>
<dbReference type="AlphaFoldDB" id="A0A7M4DRE2"/>
<dbReference type="PROSITE" id="PS50943">
    <property type="entry name" value="HTH_CROC1"/>
    <property type="match status" value="1"/>
</dbReference>
<reference evidence="3 4" key="1">
    <citation type="submission" date="2019-11" db="EMBL/GenBank/DDBJ databases">
        <authorList>
            <person name="Criscuolo A."/>
        </authorList>
    </citation>
    <scope>NUCLEOTIDE SEQUENCE [LARGE SCALE GENOMIC DNA]</scope>
    <source>
        <strain evidence="3">CIP111667</strain>
    </source>
</reference>
<name>A0A7M4DRE2_9MICO</name>
<dbReference type="Pfam" id="PF07883">
    <property type="entry name" value="Cupin_2"/>
    <property type="match status" value="1"/>
</dbReference>
<dbReference type="GO" id="GO:0005829">
    <property type="term" value="C:cytosol"/>
    <property type="evidence" value="ECO:0007669"/>
    <property type="project" value="TreeGrafter"/>
</dbReference>
<proteinExistence type="predicted"/>
<dbReference type="InterPro" id="IPR010982">
    <property type="entry name" value="Lambda_DNA-bd_dom_sf"/>
</dbReference>
<dbReference type="PANTHER" id="PTHR46797">
    <property type="entry name" value="HTH-TYPE TRANSCRIPTIONAL REGULATOR"/>
    <property type="match status" value="1"/>
</dbReference>
<dbReference type="GO" id="GO:0003700">
    <property type="term" value="F:DNA-binding transcription factor activity"/>
    <property type="evidence" value="ECO:0007669"/>
    <property type="project" value="TreeGrafter"/>
</dbReference>
<dbReference type="Pfam" id="PF01381">
    <property type="entry name" value="HTH_3"/>
    <property type="match status" value="1"/>
</dbReference>
<dbReference type="SUPFAM" id="SSF47413">
    <property type="entry name" value="lambda repressor-like DNA-binding domains"/>
    <property type="match status" value="1"/>
</dbReference>
<dbReference type="Gene3D" id="1.10.260.40">
    <property type="entry name" value="lambda repressor-like DNA-binding domains"/>
    <property type="match status" value="1"/>
</dbReference>
<evidence type="ECO:0000256" key="1">
    <source>
        <dbReference type="ARBA" id="ARBA00023125"/>
    </source>
</evidence>
<keyword evidence="1" id="KW-0238">DNA-binding</keyword>
<dbReference type="SUPFAM" id="SSF51182">
    <property type="entry name" value="RmlC-like cupins"/>
    <property type="match status" value="1"/>
</dbReference>
<dbReference type="Gene3D" id="2.60.120.10">
    <property type="entry name" value="Jelly Rolls"/>
    <property type="match status" value="1"/>
</dbReference>